<dbReference type="InterPro" id="IPR036420">
    <property type="entry name" value="BRCT_dom_sf"/>
</dbReference>
<dbReference type="InterPro" id="IPR047249">
    <property type="entry name" value="BRCT_p53bp1-like_rpt1"/>
</dbReference>
<feature type="compositionally biased region" description="Polar residues" evidence="4">
    <location>
        <begin position="475"/>
        <end position="492"/>
    </location>
</feature>
<feature type="compositionally biased region" description="Basic and acidic residues" evidence="4">
    <location>
        <begin position="353"/>
        <end position="373"/>
    </location>
</feature>
<feature type="compositionally biased region" description="Polar residues" evidence="4">
    <location>
        <begin position="985"/>
        <end position="997"/>
    </location>
</feature>
<keyword evidence="2" id="KW-0227">DNA damage</keyword>
<feature type="region of interest" description="Disordered" evidence="4">
    <location>
        <begin position="156"/>
        <end position="180"/>
    </location>
</feature>
<dbReference type="Gene3D" id="3.40.50.10190">
    <property type="entry name" value="BRCT domain"/>
    <property type="match status" value="1"/>
</dbReference>
<evidence type="ECO:0000256" key="3">
    <source>
        <dbReference type="ARBA" id="ARBA00023242"/>
    </source>
</evidence>
<organism evidence="6 7">
    <name type="scientific">Delitschia confertaspora ATCC 74209</name>
    <dbReference type="NCBI Taxonomy" id="1513339"/>
    <lineage>
        <taxon>Eukaryota</taxon>
        <taxon>Fungi</taxon>
        <taxon>Dikarya</taxon>
        <taxon>Ascomycota</taxon>
        <taxon>Pezizomycotina</taxon>
        <taxon>Dothideomycetes</taxon>
        <taxon>Pleosporomycetidae</taxon>
        <taxon>Pleosporales</taxon>
        <taxon>Delitschiaceae</taxon>
        <taxon>Delitschia</taxon>
    </lineage>
</organism>
<dbReference type="SMART" id="SM00292">
    <property type="entry name" value="BRCT"/>
    <property type="match status" value="1"/>
</dbReference>
<dbReference type="GO" id="GO:0005634">
    <property type="term" value="C:nucleus"/>
    <property type="evidence" value="ECO:0007669"/>
    <property type="project" value="UniProtKB-SubCell"/>
</dbReference>
<feature type="region of interest" description="Disordered" evidence="4">
    <location>
        <begin position="26"/>
        <end position="134"/>
    </location>
</feature>
<feature type="compositionally biased region" description="Basic and acidic residues" evidence="4">
    <location>
        <begin position="416"/>
        <end position="426"/>
    </location>
</feature>
<proteinExistence type="predicted"/>
<dbReference type="Gene3D" id="2.30.30.140">
    <property type="match status" value="1"/>
</dbReference>
<feature type="domain" description="BRCT" evidence="5">
    <location>
        <begin position="1206"/>
        <end position="1340"/>
    </location>
</feature>
<feature type="region of interest" description="Disordered" evidence="4">
    <location>
        <begin position="981"/>
        <end position="1012"/>
    </location>
</feature>
<accession>A0A9P4JU36</accession>
<dbReference type="GO" id="GO:0000077">
    <property type="term" value="P:DNA damage checkpoint signaling"/>
    <property type="evidence" value="ECO:0007669"/>
    <property type="project" value="TreeGrafter"/>
</dbReference>
<dbReference type="OrthoDB" id="129353at2759"/>
<dbReference type="PANTHER" id="PTHR15321">
    <property type="entry name" value="TUMOR SUPPRESSOR P53-BINDING PROTEIN 1"/>
    <property type="match status" value="1"/>
</dbReference>
<reference evidence="6" key="1">
    <citation type="journal article" date="2020" name="Stud. Mycol.">
        <title>101 Dothideomycetes genomes: a test case for predicting lifestyles and emergence of pathogens.</title>
        <authorList>
            <person name="Haridas S."/>
            <person name="Albert R."/>
            <person name="Binder M."/>
            <person name="Bloem J."/>
            <person name="Labutti K."/>
            <person name="Salamov A."/>
            <person name="Andreopoulos B."/>
            <person name="Baker S."/>
            <person name="Barry K."/>
            <person name="Bills G."/>
            <person name="Bluhm B."/>
            <person name="Cannon C."/>
            <person name="Castanera R."/>
            <person name="Culley D."/>
            <person name="Daum C."/>
            <person name="Ezra D."/>
            <person name="Gonzalez J."/>
            <person name="Henrissat B."/>
            <person name="Kuo A."/>
            <person name="Liang C."/>
            <person name="Lipzen A."/>
            <person name="Lutzoni F."/>
            <person name="Magnuson J."/>
            <person name="Mondo S."/>
            <person name="Nolan M."/>
            <person name="Ohm R."/>
            <person name="Pangilinan J."/>
            <person name="Park H.-J."/>
            <person name="Ramirez L."/>
            <person name="Alfaro M."/>
            <person name="Sun H."/>
            <person name="Tritt A."/>
            <person name="Yoshinaga Y."/>
            <person name="Zwiers L.-H."/>
            <person name="Turgeon B."/>
            <person name="Goodwin S."/>
            <person name="Spatafora J."/>
            <person name="Crous P."/>
            <person name="Grigoriev I."/>
        </authorList>
    </citation>
    <scope>NUCLEOTIDE SEQUENCE</scope>
    <source>
        <strain evidence="6">ATCC 74209</strain>
    </source>
</reference>
<dbReference type="InterPro" id="IPR041297">
    <property type="entry name" value="Crb2_Tudor"/>
</dbReference>
<feature type="compositionally biased region" description="Polar residues" evidence="4">
    <location>
        <begin position="165"/>
        <end position="180"/>
    </location>
</feature>
<feature type="compositionally biased region" description="Low complexity" evidence="4">
    <location>
        <begin position="499"/>
        <end position="515"/>
    </location>
</feature>
<comment type="caution">
    <text evidence="6">The sequence shown here is derived from an EMBL/GenBank/DDBJ whole genome shotgun (WGS) entry which is preliminary data.</text>
</comment>
<dbReference type="Pfam" id="PF00533">
    <property type="entry name" value="BRCT"/>
    <property type="match status" value="1"/>
</dbReference>
<dbReference type="PROSITE" id="PS50172">
    <property type="entry name" value="BRCT"/>
    <property type="match status" value="1"/>
</dbReference>
<protein>
    <recommendedName>
        <fullName evidence="5">BRCT domain-containing protein</fullName>
    </recommendedName>
</protein>
<feature type="region of interest" description="Disordered" evidence="4">
    <location>
        <begin position="272"/>
        <end position="543"/>
    </location>
</feature>
<dbReference type="InterPro" id="IPR002999">
    <property type="entry name" value="Tudor"/>
</dbReference>
<sequence length="1535" mass="168402">MESAGTSQEGPVLADEYYDDPSLLSQLLQKRAAQNQTPLENNESQSAHSAVHTLQETPNSGTDTRPSVTSSPRDLTTRRAALPPNHALPRLEKFTTAPTSTGFLKEADTKTMHSYAGPLDAPGDTQPDSQFYRHYTSEIHTSVHNAADNRSESMMVAPTDRTDDNGLSQAQGQSDYRTSPTVLHNEDDELEMEAQAGAEETTSPLKFQTPAMIRRKRDSQGQVVSSAVKTTSTPGTTLSAAFFGVGAMPMTGPTMSLTQVFNNTQVGTSPLVNALPSDPVFQRPSPKFTTGRHSSPPPNISSPSTAIRLSNRRATTEPRDEYITMKESQDLREQEQQNGIRHDTQDSWDQPTEAEKRAAKRRLQEKLEQETRKSYVSITAPSRSSPRSGGRKKTFLISTTPGYQTPAALRTSRRMPASDKPDKLNGADDEDSLDELSQPIDQPVEVSSDSSLSDSDASISHPTLNSVRRKISGRRSISQNLDNKVQVPNTSSHPDKVLSGQSVSNNPPSGPSSQVHHGPHTSQVHSSGLRPNRPPHKRFRRRKIDTVTIADSQPDPMASHGSIMLPPPEIPSTPSKNLYSITQTTMQNKHKFTSQVPSSMPMAPEKSSPVLGNVPEESRVPSSPPPMANVNDIVYDEHEPSEDEQEEDGEDHSPEVIGTVNECDEEEAEERGELPETYEDEAALVHSSYAGGAYEAEEVVQSSPVKKKQSPIRRPVPSAICEFDDVEEHQSEDESVSVPVASMIDNSTAQHQTNSTEEFDTAYTHQDLTTRTIPTSQSSKHDGLQNNDTTKQYRSLTDIANDLDTQRPGSLDMPELEIPDLGFPGDDDEIARLLSGSSPVNPRTKRRRIVYSAKKHFQSPQKAAQMMAAQAVSSPSKLPLFPQPETPLFPNEIHERKSTIPDSEPAIFSTPAVLRTAGKLVRPTKNVLSDPKTRLKPVNKSLIRRRRPSEVEETPSRPLQAVEKQHDVEMTDAIADTNADEAAPTVQSPAHLQNAQQDVGPGEAPSGERLNPNRVFARWPSNLVFYPATCIEHEGDDLYKVRFDDGNTHALEVQHIRALDLRIGDKVKVDLSGMKKNVYVVAGFKDKTAPSVENEFPATDRFGYRTVILEVKARESLPGAKAQDAPQRTAIPVACLYLTPSLWNRMQSRTFEFTSNYPLLSSSAAGTPAAAPSAVVTPSRTGRASLSVSMLKESVNRAASVASSVKPSNIFANMAFAVTFKKEVDKDNATSFILNNGGQVLEEGFHVMFENPTTASFTGAPISPSKSAKGKSKVSTDDNVHLTLKSEYKHLGFVALITDNYYRRPKYIQSLALNIPCLHFRWLLDCLRASTILPFPKYLLPAGISTFLDSDPRTLVVRSRTMTPYDPAGEQARFADVLARRDMLLEGQSVLIVVAKKKDVERKKPYLFLTHALGPKQVGRCADLESARETIQSGEWDWVYVDGDSQDVEDAEAILFGSALVGSGSAKRKSGVGTSFISNASARSKKRKRDLDDGASDAEVMPLMREGVVEGRRVRVMCDEFVVQSLILGALAIEE</sequence>
<dbReference type="SUPFAM" id="SSF63748">
    <property type="entry name" value="Tudor/PWWP/MBT"/>
    <property type="match status" value="1"/>
</dbReference>
<dbReference type="Proteomes" id="UP000799536">
    <property type="component" value="Unassembled WGS sequence"/>
</dbReference>
<feature type="compositionally biased region" description="Acidic residues" evidence="4">
    <location>
        <begin position="662"/>
        <end position="678"/>
    </location>
</feature>
<dbReference type="GO" id="GO:0045944">
    <property type="term" value="P:positive regulation of transcription by RNA polymerase II"/>
    <property type="evidence" value="ECO:0007669"/>
    <property type="project" value="TreeGrafter"/>
</dbReference>
<dbReference type="Pfam" id="PF18115">
    <property type="entry name" value="Tudor_3"/>
    <property type="match status" value="1"/>
</dbReference>
<dbReference type="CDD" id="cd17745">
    <property type="entry name" value="BRCT_p53bp1_rpt1"/>
    <property type="match status" value="1"/>
</dbReference>
<feature type="region of interest" description="Disordered" evidence="4">
    <location>
        <begin position="594"/>
        <end position="678"/>
    </location>
</feature>
<dbReference type="SUPFAM" id="SSF52113">
    <property type="entry name" value="BRCT domain"/>
    <property type="match status" value="1"/>
</dbReference>
<dbReference type="EMBL" id="ML993876">
    <property type="protein sequence ID" value="KAF2204434.1"/>
    <property type="molecule type" value="Genomic_DNA"/>
</dbReference>
<dbReference type="PANTHER" id="PTHR15321:SF3">
    <property type="entry name" value="TP53-BINDING PROTEIN 1"/>
    <property type="match status" value="1"/>
</dbReference>
<dbReference type="InterPro" id="IPR001357">
    <property type="entry name" value="BRCT_dom"/>
</dbReference>
<feature type="compositionally biased region" description="Basic and acidic residues" evidence="4">
    <location>
        <begin position="314"/>
        <end position="345"/>
    </location>
</feature>
<evidence type="ECO:0000256" key="1">
    <source>
        <dbReference type="ARBA" id="ARBA00004123"/>
    </source>
</evidence>
<keyword evidence="3" id="KW-0539">Nucleus</keyword>
<evidence type="ECO:0000256" key="2">
    <source>
        <dbReference type="ARBA" id="ARBA00022763"/>
    </source>
</evidence>
<feature type="compositionally biased region" description="Low complexity" evidence="4">
    <location>
        <begin position="447"/>
        <end position="460"/>
    </location>
</feature>
<dbReference type="InterPro" id="IPR047252">
    <property type="entry name" value="TP53BP1-like"/>
</dbReference>
<comment type="subcellular location">
    <subcellularLocation>
        <location evidence="1">Nucleus</location>
    </subcellularLocation>
</comment>
<gene>
    <name evidence="6" type="ORF">GQ43DRAFT_460756</name>
</gene>
<evidence type="ECO:0000313" key="6">
    <source>
        <dbReference type="EMBL" id="KAF2204434.1"/>
    </source>
</evidence>
<evidence type="ECO:0000313" key="7">
    <source>
        <dbReference type="Proteomes" id="UP000799536"/>
    </source>
</evidence>
<dbReference type="GO" id="GO:0042393">
    <property type="term" value="F:histone binding"/>
    <property type="evidence" value="ECO:0007669"/>
    <property type="project" value="TreeGrafter"/>
</dbReference>
<name>A0A9P4JU36_9PLEO</name>
<keyword evidence="7" id="KW-1185">Reference proteome</keyword>
<feature type="compositionally biased region" description="Polar residues" evidence="4">
    <location>
        <begin position="26"/>
        <end position="74"/>
    </location>
</feature>
<dbReference type="SMART" id="SM00333">
    <property type="entry name" value="TUDOR"/>
    <property type="match status" value="1"/>
</dbReference>
<feature type="compositionally biased region" description="Acidic residues" evidence="4">
    <location>
        <begin position="639"/>
        <end position="650"/>
    </location>
</feature>
<evidence type="ECO:0000259" key="5">
    <source>
        <dbReference type="PROSITE" id="PS50172"/>
    </source>
</evidence>
<evidence type="ECO:0000256" key="4">
    <source>
        <dbReference type="SAM" id="MobiDB-lite"/>
    </source>
</evidence>
<feature type="compositionally biased region" description="Basic residues" evidence="4">
    <location>
        <begin position="533"/>
        <end position="543"/>
    </location>
</feature>